<keyword evidence="2 8" id="KW-0820">tRNA-binding</keyword>
<gene>
    <name evidence="8" type="primary">pth</name>
    <name evidence="9" type="ORF">EU91_0421</name>
</gene>
<dbReference type="PROSITE" id="PS01196">
    <property type="entry name" value="PEPT_TRNA_HYDROL_2"/>
    <property type="match status" value="1"/>
</dbReference>
<dbReference type="Gene3D" id="3.40.50.1470">
    <property type="entry name" value="Peptidyl-tRNA hydrolase"/>
    <property type="match status" value="1"/>
</dbReference>
<comment type="subunit">
    <text evidence="8">Monomer.</text>
</comment>
<feature type="site" description="Discriminates between blocked and unblocked aminoacyl-tRNA" evidence="8">
    <location>
        <position position="11"/>
    </location>
</feature>
<feature type="binding site" evidence="8">
    <location>
        <position position="69"/>
    </location>
    <ligand>
        <name>tRNA</name>
        <dbReference type="ChEBI" id="CHEBI:17843"/>
    </ligand>
</feature>
<dbReference type="NCBIfam" id="TIGR00447">
    <property type="entry name" value="pth"/>
    <property type="match status" value="1"/>
</dbReference>
<name>A0A0A1ZJV4_PROMR</name>
<feature type="binding site" evidence="8">
    <location>
        <position position="67"/>
    </location>
    <ligand>
        <name>tRNA</name>
        <dbReference type="ChEBI" id="CHEBI:17843"/>
    </ligand>
</feature>
<comment type="function">
    <text evidence="8">Hydrolyzes ribosome-free peptidyl-tRNAs (with 1 or more amino acids incorporated), which drop off the ribosome during protein synthesis, or as a result of ribosome stalling.</text>
</comment>
<dbReference type="FunFam" id="3.40.50.1470:FF:000001">
    <property type="entry name" value="Peptidyl-tRNA hydrolase"/>
    <property type="match status" value="1"/>
</dbReference>
<dbReference type="eggNOG" id="COG0193">
    <property type="taxonomic scope" value="Bacteria"/>
</dbReference>
<dbReference type="CDD" id="cd00462">
    <property type="entry name" value="PTH"/>
    <property type="match status" value="1"/>
</dbReference>
<accession>A0A0A1ZJV4</accession>
<comment type="subcellular location">
    <subcellularLocation>
        <location evidence="8">Cytoplasm</location>
    </subcellularLocation>
</comment>
<feature type="active site" description="Proton acceptor" evidence="8">
    <location>
        <position position="21"/>
    </location>
</feature>
<dbReference type="Proteomes" id="UP000030598">
    <property type="component" value="Unassembled WGS sequence"/>
</dbReference>
<dbReference type="EC" id="3.1.1.29" evidence="1 8"/>
<dbReference type="SUPFAM" id="SSF53178">
    <property type="entry name" value="Peptidyl-tRNA hydrolase-like"/>
    <property type="match status" value="1"/>
</dbReference>
<dbReference type="STRING" id="59925.EU91_0421"/>
<sequence length="200" mass="22921">MKDIYLIGLGNPGKKYSKNRHNIGFMLLQNLSKKYNSNFLLKEKLKSSCSEFKIKESTYRLFLPNTFMNNSGDSVRAIVDWYKINLDQIFIIVDDKDLPLGKIRFRKKGSSGGHNGLKSIIEQLQTSNFNRIRIGIGSSPLIQETNQFNTISHVLGNISSEEKSILDKVFKKVTESLEQLNTKKEELIINELNSFDKNQN</sequence>
<evidence type="ECO:0000256" key="4">
    <source>
        <dbReference type="ARBA" id="ARBA00022884"/>
    </source>
</evidence>
<dbReference type="HAMAP" id="MF_00083">
    <property type="entry name" value="Pept_tRNA_hydro_bact"/>
    <property type="match status" value="1"/>
</dbReference>
<dbReference type="Pfam" id="PF01195">
    <property type="entry name" value="Pept_tRNA_hydro"/>
    <property type="match status" value="1"/>
</dbReference>
<proteinExistence type="inferred from homology"/>
<dbReference type="InterPro" id="IPR036416">
    <property type="entry name" value="Pept_tRNA_hydro_sf"/>
</dbReference>
<comment type="similarity">
    <text evidence="5 8">Belongs to the PTH family.</text>
</comment>
<dbReference type="GO" id="GO:0004045">
    <property type="term" value="F:peptidyl-tRNA hydrolase activity"/>
    <property type="evidence" value="ECO:0007669"/>
    <property type="project" value="UniProtKB-UniRule"/>
</dbReference>
<evidence type="ECO:0000256" key="6">
    <source>
        <dbReference type="ARBA" id="ARBA00048707"/>
    </source>
</evidence>
<dbReference type="EMBL" id="JNAH01000003">
    <property type="protein sequence ID" value="KGF88488.1"/>
    <property type="molecule type" value="Genomic_DNA"/>
</dbReference>
<dbReference type="GO" id="GO:0006515">
    <property type="term" value="P:protein quality control for misfolded or incompletely synthesized proteins"/>
    <property type="evidence" value="ECO:0007669"/>
    <property type="project" value="UniProtKB-UniRule"/>
</dbReference>
<dbReference type="OrthoDB" id="9800507at2"/>
<evidence type="ECO:0000313" key="10">
    <source>
        <dbReference type="Proteomes" id="UP000030598"/>
    </source>
</evidence>
<dbReference type="PANTHER" id="PTHR17224">
    <property type="entry name" value="PEPTIDYL-TRNA HYDROLASE"/>
    <property type="match status" value="1"/>
</dbReference>
<evidence type="ECO:0000256" key="2">
    <source>
        <dbReference type="ARBA" id="ARBA00022555"/>
    </source>
</evidence>
<dbReference type="InterPro" id="IPR018171">
    <property type="entry name" value="Pept_tRNA_hydro_CS"/>
</dbReference>
<evidence type="ECO:0000256" key="1">
    <source>
        <dbReference type="ARBA" id="ARBA00013260"/>
    </source>
</evidence>
<protein>
    <recommendedName>
        <fullName evidence="7 8">Peptidyl-tRNA hydrolase</fullName>
        <shortName evidence="8">Pth</shortName>
        <ecNumber evidence="1 8">3.1.1.29</ecNumber>
    </recommendedName>
</protein>
<comment type="caution">
    <text evidence="9">The sequence shown here is derived from an EMBL/GenBank/DDBJ whole genome shotgun (WGS) entry which is preliminary data.</text>
</comment>
<evidence type="ECO:0000313" key="9">
    <source>
        <dbReference type="EMBL" id="KGF88488.1"/>
    </source>
</evidence>
<keyword evidence="8" id="KW-0963">Cytoplasm</keyword>
<feature type="site" description="Stabilizes the basic form of H active site to accept a proton" evidence="8">
    <location>
        <position position="94"/>
    </location>
</feature>
<dbReference type="InterPro" id="IPR001328">
    <property type="entry name" value="Pept_tRNA_hydro"/>
</dbReference>
<reference evidence="10" key="1">
    <citation type="journal article" date="2014" name="Sci. Data">
        <title>Genomes of diverse isolates of the marine cyanobacterium Prochlorococcus.</title>
        <authorList>
            <person name="Biller S."/>
            <person name="Berube P."/>
            <person name="Thompson J."/>
            <person name="Kelly L."/>
            <person name="Roggensack S."/>
            <person name="Awad L."/>
            <person name="Roache-Johnson K."/>
            <person name="Ding H."/>
            <person name="Giovannoni S.J."/>
            <person name="Moore L.R."/>
            <person name="Chisholm S.W."/>
        </authorList>
    </citation>
    <scope>NUCLEOTIDE SEQUENCE [LARGE SCALE GENOMIC DNA]</scope>
    <source>
        <strain evidence="10">GP2</strain>
    </source>
</reference>
<dbReference type="PANTHER" id="PTHR17224:SF1">
    <property type="entry name" value="PEPTIDYL-TRNA HYDROLASE"/>
    <property type="match status" value="1"/>
</dbReference>
<dbReference type="GO" id="GO:0005737">
    <property type="term" value="C:cytoplasm"/>
    <property type="evidence" value="ECO:0007669"/>
    <property type="project" value="UniProtKB-SubCell"/>
</dbReference>
<organism evidence="9 10">
    <name type="scientific">Prochlorococcus marinus str. GP2</name>
    <dbReference type="NCBI Taxonomy" id="59925"/>
    <lineage>
        <taxon>Bacteria</taxon>
        <taxon>Bacillati</taxon>
        <taxon>Cyanobacteriota</taxon>
        <taxon>Cyanophyceae</taxon>
        <taxon>Synechococcales</taxon>
        <taxon>Prochlorococcaceae</taxon>
        <taxon>Prochlorococcus</taxon>
    </lineage>
</organism>
<dbReference type="RefSeq" id="WP_032524015.1">
    <property type="nucleotide sequence ID" value="NZ_CP138934.1"/>
</dbReference>
<keyword evidence="3 8" id="KW-0378">Hydrolase</keyword>
<keyword evidence="4 8" id="KW-0694">RNA-binding</keyword>
<evidence type="ECO:0000256" key="3">
    <source>
        <dbReference type="ARBA" id="ARBA00022801"/>
    </source>
</evidence>
<comment type="function">
    <text evidence="8">Catalyzes the release of premature peptidyl moieties from peptidyl-tRNA molecules trapped in stalled 50S ribosomal subunits, and thus maintains levels of free tRNAs and 50S ribosomes.</text>
</comment>
<evidence type="ECO:0000256" key="7">
    <source>
        <dbReference type="ARBA" id="ARBA00050038"/>
    </source>
</evidence>
<evidence type="ECO:0000256" key="8">
    <source>
        <dbReference type="HAMAP-Rule" id="MF_00083"/>
    </source>
</evidence>
<dbReference type="AlphaFoldDB" id="A0A0A1ZJV4"/>
<evidence type="ECO:0000256" key="5">
    <source>
        <dbReference type="ARBA" id="ARBA00038063"/>
    </source>
</evidence>
<comment type="catalytic activity">
    <reaction evidence="6 8">
        <text>an N-acyl-L-alpha-aminoacyl-tRNA + H2O = an N-acyl-L-amino acid + a tRNA + H(+)</text>
        <dbReference type="Rhea" id="RHEA:54448"/>
        <dbReference type="Rhea" id="RHEA-COMP:10123"/>
        <dbReference type="Rhea" id="RHEA-COMP:13883"/>
        <dbReference type="ChEBI" id="CHEBI:15377"/>
        <dbReference type="ChEBI" id="CHEBI:15378"/>
        <dbReference type="ChEBI" id="CHEBI:59874"/>
        <dbReference type="ChEBI" id="CHEBI:78442"/>
        <dbReference type="ChEBI" id="CHEBI:138191"/>
        <dbReference type="EC" id="3.1.1.29"/>
    </reaction>
</comment>
<dbReference type="GO" id="GO:0072344">
    <property type="term" value="P:rescue of stalled ribosome"/>
    <property type="evidence" value="ECO:0007669"/>
    <property type="project" value="UniProtKB-UniRule"/>
</dbReference>
<feature type="binding site" evidence="8">
    <location>
        <position position="16"/>
    </location>
    <ligand>
        <name>tRNA</name>
        <dbReference type="ChEBI" id="CHEBI:17843"/>
    </ligand>
</feature>
<dbReference type="GO" id="GO:0000049">
    <property type="term" value="F:tRNA binding"/>
    <property type="evidence" value="ECO:0007669"/>
    <property type="project" value="UniProtKB-UniRule"/>
</dbReference>
<feature type="binding site" evidence="8">
    <location>
        <position position="115"/>
    </location>
    <ligand>
        <name>tRNA</name>
        <dbReference type="ChEBI" id="CHEBI:17843"/>
    </ligand>
</feature>